<dbReference type="InterPro" id="IPR042099">
    <property type="entry name" value="ANL_N_sf"/>
</dbReference>
<dbReference type="InterPro" id="IPR000873">
    <property type="entry name" value="AMP-dep_synth/lig_dom"/>
</dbReference>
<feature type="region of interest" description="Disordered" evidence="3">
    <location>
        <begin position="601"/>
        <end position="639"/>
    </location>
</feature>
<dbReference type="InParanoid" id="A0A1C4ZWU9"/>
<keyword evidence="5" id="KW-0436">Ligase</keyword>
<dbReference type="InterPro" id="IPR009081">
    <property type="entry name" value="PP-bd_ACP"/>
</dbReference>
<feature type="region of interest" description="Disordered" evidence="3">
    <location>
        <begin position="1"/>
        <end position="24"/>
    </location>
</feature>
<dbReference type="Proteomes" id="UP000198253">
    <property type="component" value="Chromosome I"/>
</dbReference>
<dbReference type="Pfam" id="PF00501">
    <property type="entry name" value="AMP-binding"/>
    <property type="match status" value="1"/>
</dbReference>
<dbReference type="SMART" id="SM00823">
    <property type="entry name" value="PKS_PP"/>
    <property type="match status" value="1"/>
</dbReference>
<dbReference type="EMBL" id="LT607413">
    <property type="protein sequence ID" value="SCF37409.1"/>
    <property type="molecule type" value="Genomic_DNA"/>
</dbReference>
<dbReference type="PROSITE" id="PS50075">
    <property type="entry name" value="CARRIER"/>
    <property type="match status" value="1"/>
</dbReference>
<protein>
    <submittedName>
        <fullName evidence="5">Acyl-CoA synthetase (AMP-forming)/AMP-acid ligase II</fullName>
    </submittedName>
</protein>
<reference evidence="6" key="1">
    <citation type="submission" date="2016-06" db="EMBL/GenBank/DDBJ databases">
        <authorList>
            <person name="Varghese N."/>
            <person name="Submissions Spin"/>
        </authorList>
    </citation>
    <scope>NUCLEOTIDE SEQUENCE [LARGE SCALE GENOMIC DNA]</scope>
    <source>
        <strain evidence="6">DSM 43816</strain>
    </source>
</reference>
<accession>A0A1C4ZWU9</accession>
<dbReference type="RefSeq" id="WP_170107790.1">
    <property type="nucleotide sequence ID" value="NZ_LT607413.1"/>
</dbReference>
<dbReference type="InterPro" id="IPR045851">
    <property type="entry name" value="AMP-bd_C_sf"/>
</dbReference>
<evidence type="ECO:0000256" key="1">
    <source>
        <dbReference type="ARBA" id="ARBA00022450"/>
    </source>
</evidence>
<feature type="compositionally biased region" description="Gly residues" evidence="3">
    <location>
        <begin position="1"/>
        <end position="12"/>
    </location>
</feature>
<dbReference type="GO" id="GO:0043041">
    <property type="term" value="P:amino acid activation for nonribosomal peptide biosynthetic process"/>
    <property type="evidence" value="ECO:0007669"/>
    <property type="project" value="TreeGrafter"/>
</dbReference>
<dbReference type="InterPro" id="IPR036736">
    <property type="entry name" value="ACP-like_sf"/>
</dbReference>
<keyword evidence="1" id="KW-0596">Phosphopantetheine</keyword>
<feature type="compositionally biased region" description="Basic and acidic residues" evidence="3">
    <location>
        <begin position="617"/>
        <end position="627"/>
    </location>
</feature>
<dbReference type="GO" id="GO:0047527">
    <property type="term" value="F:2,3-dihydroxybenzoate-serine ligase activity"/>
    <property type="evidence" value="ECO:0007669"/>
    <property type="project" value="TreeGrafter"/>
</dbReference>
<evidence type="ECO:0000313" key="5">
    <source>
        <dbReference type="EMBL" id="SCF37409.1"/>
    </source>
</evidence>
<dbReference type="SUPFAM" id="SSF56801">
    <property type="entry name" value="Acetyl-CoA synthetase-like"/>
    <property type="match status" value="1"/>
</dbReference>
<dbReference type="PANTHER" id="PTHR45527">
    <property type="entry name" value="NONRIBOSOMAL PEPTIDE SYNTHETASE"/>
    <property type="match status" value="1"/>
</dbReference>
<name>A0A1C4ZWU9_MICEC</name>
<dbReference type="Gene3D" id="3.30.300.30">
    <property type="match status" value="1"/>
</dbReference>
<dbReference type="AlphaFoldDB" id="A0A1C4ZWU9"/>
<gene>
    <name evidence="5" type="ORF">GA0070618_5906</name>
</gene>
<dbReference type="InterPro" id="IPR025110">
    <property type="entry name" value="AMP-bd_C"/>
</dbReference>
<dbReference type="Gene3D" id="3.40.50.12780">
    <property type="entry name" value="N-terminal domain of ligase-like"/>
    <property type="match status" value="2"/>
</dbReference>
<evidence type="ECO:0000256" key="3">
    <source>
        <dbReference type="SAM" id="MobiDB-lite"/>
    </source>
</evidence>
<feature type="compositionally biased region" description="Gly residues" evidence="3">
    <location>
        <begin position="238"/>
        <end position="257"/>
    </location>
</feature>
<dbReference type="PANTHER" id="PTHR45527:SF1">
    <property type="entry name" value="FATTY ACID SYNTHASE"/>
    <property type="match status" value="1"/>
</dbReference>
<feature type="region of interest" description="Disordered" evidence="3">
    <location>
        <begin position="237"/>
        <end position="277"/>
    </location>
</feature>
<dbReference type="Pfam" id="PF13193">
    <property type="entry name" value="AMP-binding_C"/>
    <property type="match status" value="1"/>
</dbReference>
<dbReference type="Gene3D" id="1.10.1200.10">
    <property type="entry name" value="ACP-like"/>
    <property type="match status" value="1"/>
</dbReference>
<organism evidence="5 6">
    <name type="scientific">Micromonospora echinospora</name>
    <name type="common">Micromonospora purpurea</name>
    <dbReference type="NCBI Taxonomy" id="1877"/>
    <lineage>
        <taxon>Bacteria</taxon>
        <taxon>Bacillati</taxon>
        <taxon>Actinomycetota</taxon>
        <taxon>Actinomycetes</taxon>
        <taxon>Micromonosporales</taxon>
        <taxon>Micromonosporaceae</taxon>
        <taxon>Micromonospora</taxon>
    </lineage>
</organism>
<dbReference type="InterPro" id="IPR020806">
    <property type="entry name" value="PKS_PP-bd"/>
</dbReference>
<dbReference type="GO" id="GO:0009239">
    <property type="term" value="P:enterobactin biosynthetic process"/>
    <property type="evidence" value="ECO:0007669"/>
    <property type="project" value="TreeGrafter"/>
</dbReference>
<proteinExistence type="predicted"/>
<feature type="domain" description="Carrier" evidence="4">
    <location>
        <begin position="527"/>
        <end position="601"/>
    </location>
</feature>
<keyword evidence="6" id="KW-1185">Reference proteome</keyword>
<evidence type="ECO:0000313" key="6">
    <source>
        <dbReference type="Proteomes" id="UP000198253"/>
    </source>
</evidence>
<evidence type="ECO:0000259" key="4">
    <source>
        <dbReference type="PROSITE" id="PS50075"/>
    </source>
</evidence>
<evidence type="ECO:0000256" key="2">
    <source>
        <dbReference type="ARBA" id="ARBA00022553"/>
    </source>
</evidence>
<dbReference type="Pfam" id="PF00550">
    <property type="entry name" value="PP-binding"/>
    <property type="match status" value="1"/>
</dbReference>
<keyword evidence="2" id="KW-0597">Phosphoprotein</keyword>
<dbReference type="GO" id="GO:0009366">
    <property type="term" value="C:enterobactin synthetase complex"/>
    <property type="evidence" value="ECO:0007669"/>
    <property type="project" value="TreeGrafter"/>
</dbReference>
<dbReference type="GO" id="GO:0005829">
    <property type="term" value="C:cytosol"/>
    <property type="evidence" value="ECO:0007669"/>
    <property type="project" value="TreeGrafter"/>
</dbReference>
<dbReference type="SUPFAM" id="SSF47336">
    <property type="entry name" value="ACP-like"/>
    <property type="match status" value="1"/>
</dbReference>
<sequence>MTGGDSAPGGGTQTTPPGRVASTGPGLLARVAAHADRTPRALAVRDASGCLNYGDLATRAGAVAGLLRERGVAAESPVGVCLPRSPELVAALLGVLWAGAVAVPLDPAAARMRLRLQAADAELVTVLATATTAECVASVGVPVTLVDAASAPATVPPPDWCAERAAVVVHSAGVEEEPRPVVVTHGNLAGLVEWLVDGWPADTFDAVRVDAPLDGHVALCQLLAPLAVGGTVLVDGPPHGGDAAGRPGGGGDDAPGGRGDDAPGVGGGGAPSVRIGPPAPGGEAVALLLTGGPLTAVPAATACWSAWSAAEVGGPALAAACVGDDARALGEPRPDTTVHVLDEALRPVPVGAVGRLHLGGGAVTRGYHGQPSLTAERYLPDPFTATPGRRMVATDDLVRRDADGVLRWVGRVDECPRRDGEPTPPVEAQAALRRHPGVADAAVVCSPAGDLVAAAVPVPGAGTTVDGLRSHLAGLLPARLRPDRVALLDALPLLPSGKVNRRALLGAVTRAERAPAAQVERTSDRAEPVLAAERTVAQAWATVLGRPVEADRNFFDAGGDSLLMIRLSGVLRRAFDRDVDVVDLFRLPTIRDMAAHLAPPAAVANGSTPAGPTAAERQARARQEARRQVGRARGAGRDA</sequence>
<dbReference type="GO" id="GO:0031177">
    <property type="term" value="F:phosphopantetheine binding"/>
    <property type="evidence" value="ECO:0007669"/>
    <property type="project" value="InterPro"/>
</dbReference>